<dbReference type="AlphaFoldDB" id="A0A077ZPM4"/>
<dbReference type="GO" id="GO:0009982">
    <property type="term" value="F:pseudouridine synthase activity"/>
    <property type="evidence" value="ECO:0007669"/>
    <property type="project" value="InterPro"/>
</dbReference>
<dbReference type="SUPFAM" id="SSF55120">
    <property type="entry name" value="Pseudouridine synthase"/>
    <property type="match status" value="1"/>
</dbReference>
<dbReference type="OrthoDB" id="271910at2759"/>
<protein>
    <submittedName>
        <fullName evidence="1">Trna pseudouridine synthase-like 1</fullName>
    </submittedName>
</protein>
<dbReference type="GO" id="GO:0001522">
    <property type="term" value="P:pseudouridine synthesis"/>
    <property type="evidence" value="ECO:0007669"/>
    <property type="project" value="InterPro"/>
</dbReference>
<proteinExistence type="predicted"/>
<dbReference type="GO" id="GO:0003723">
    <property type="term" value="F:RNA binding"/>
    <property type="evidence" value="ECO:0007669"/>
    <property type="project" value="InterPro"/>
</dbReference>
<accession>A0A077ZPM4</accession>
<organism evidence="1 2">
    <name type="scientific">Stylonychia lemnae</name>
    <name type="common">Ciliate</name>
    <dbReference type="NCBI Taxonomy" id="5949"/>
    <lineage>
        <taxon>Eukaryota</taxon>
        <taxon>Sar</taxon>
        <taxon>Alveolata</taxon>
        <taxon>Ciliophora</taxon>
        <taxon>Intramacronucleata</taxon>
        <taxon>Spirotrichea</taxon>
        <taxon>Stichotrichia</taxon>
        <taxon>Sporadotrichida</taxon>
        <taxon>Oxytrichidae</taxon>
        <taxon>Stylonychinae</taxon>
        <taxon>Stylonychia</taxon>
    </lineage>
</organism>
<dbReference type="InParanoid" id="A0A077ZPM4"/>
<dbReference type="Gene3D" id="3.30.70.660">
    <property type="entry name" value="Pseudouridine synthase I, catalytic domain, C-terminal subdomain"/>
    <property type="match status" value="1"/>
</dbReference>
<gene>
    <name evidence="1" type="primary">Contig17804.g18931</name>
    <name evidence="1" type="ORF">STYLEM_357</name>
</gene>
<dbReference type="Proteomes" id="UP000039865">
    <property type="component" value="Unassembled WGS sequence"/>
</dbReference>
<sequence>MNAFTFDAAENENRKEYPAESLRRGLNNHFAANGEQLQVNQLYQLKEPRFDCRGAPISRTYVYKILLTDNARHSRSKYSQLYRNLAWEVDRNSIDLEKFKLGCKLFEGYHCFKHFVRLKADEVNSTCHQLLARSP</sequence>
<name>A0A077ZPM4_STYLE</name>
<evidence type="ECO:0000313" key="2">
    <source>
        <dbReference type="Proteomes" id="UP000039865"/>
    </source>
</evidence>
<keyword evidence="2" id="KW-1185">Reference proteome</keyword>
<reference evidence="1 2" key="1">
    <citation type="submission" date="2014-06" db="EMBL/GenBank/DDBJ databases">
        <authorList>
            <person name="Swart Estienne"/>
        </authorList>
    </citation>
    <scope>NUCLEOTIDE SEQUENCE [LARGE SCALE GENOMIC DNA]</scope>
    <source>
        <strain evidence="1 2">130c</strain>
    </source>
</reference>
<dbReference type="EMBL" id="CCKQ01000353">
    <property type="protein sequence ID" value="CDW71414.1"/>
    <property type="molecule type" value="Genomic_DNA"/>
</dbReference>
<dbReference type="InterPro" id="IPR020103">
    <property type="entry name" value="PsdUridine_synth_cat_dom_sf"/>
</dbReference>
<dbReference type="InterPro" id="IPR020095">
    <property type="entry name" value="PsdUridine_synth_TruA_C"/>
</dbReference>
<evidence type="ECO:0000313" key="1">
    <source>
        <dbReference type="EMBL" id="CDW71414.1"/>
    </source>
</evidence>